<dbReference type="SFLD" id="SFLDG01100">
    <property type="entry name" value="methyltransferase_(Class_D)"/>
    <property type="match status" value="1"/>
</dbReference>
<dbReference type="SFLD" id="SFLDS00029">
    <property type="entry name" value="Radical_SAM"/>
    <property type="match status" value="1"/>
</dbReference>
<keyword evidence="8" id="KW-1185">Reference proteome</keyword>
<keyword evidence="4" id="KW-0411">Iron-sulfur</keyword>
<dbReference type="InterPro" id="IPR054698">
    <property type="entry name" value="rSAM_Se_TrsS"/>
</dbReference>
<dbReference type="SMART" id="SM00729">
    <property type="entry name" value="Elp3"/>
    <property type="match status" value="1"/>
</dbReference>
<dbReference type="GO" id="GO:0003824">
    <property type="term" value="F:catalytic activity"/>
    <property type="evidence" value="ECO:0007669"/>
    <property type="project" value="InterPro"/>
</dbReference>
<dbReference type="InterPro" id="IPR058240">
    <property type="entry name" value="rSAM_sf"/>
</dbReference>
<proteinExistence type="predicted"/>
<evidence type="ECO:0000259" key="6">
    <source>
        <dbReference type="PROSITE" id="PS51918"/>
    </source>
</evidence>
<evidence type="ECO:0000256" key="1">
    <source>
        <dbReference type="ARBA" id="ARBA00022691"/>
    </source>
</evidence>
<dbReference type="CDD" id="cd01335">
    <property type="entry name" value="Radical_SAM"/>
    <property type="match status" value="1"/>
</dbReference>
<feature type="region of interest" description="Disordered" evidence="5">
    <location>
        <begin position="346"/>
        <end position="365"/>
    </location>
</feature>
<dbReference type="InterPro" id="IPR013785">
    <property type="entry name" value="Aldolase_TIM"/>
</dbReference>
<evidence type="ECO:0000313" key="7">
    <source>
        <dbReference type="EMBL" id="OAT85774.1"/>
    </source>
</evidence>
<keyword evidence="2" id="KW-0479">Metal-binding</keyword>
<dbReference type="STRING" id="1838280.A6M21_04575"/>
<evidence type="ECO:0000256" key="2">
    <source>
        <dbReference type="ARBA" id="ARBA00022723"/>
    </source>
</evidence>
<evidence type="ECO:0000313" key="8">
    <source>
        <dbReference type="Proteomes" id="UP000078532"/>
    </source>
</evidence>
<dbReference type="PANTHER" id="PTHR43306">
    <property type="entry name" value="7,8-DIHYDRO-6-HYDROXYMETHYLPTERIN DIMETHYLTRANSFERASE"/>
    <property type="match status" value="1"/>
</dbReference>
<evidence type="ECO:0000256" key="3">
    <source>
        <dbReference type="ARBA" id="ARBA00023004"/>
    </source>
</evidence>
<dbReference type="GO" id="GO:0051536">
    <property type="term" value="F:iron-sulfur cluster binding"/>
    <property type="evidence" value="ECO:0007669"/>
    <property type="project" value="UniProtKB-KW"/>
</dbReference>
<dbReference type="GO" id="GO:0046872">
    <property type="term" value="F:metal ion binding"/>
    <property type="evidence" value="ECO:0007669"/>
    <property type="project" value="UniProtKB-KW"/>
</dbReference>
<dbReference type="SFLD" id="SFLDG01067">
    <property type="entry name" value="SPASM/twitch_domain_containing"/>
    <property type="match status" value="1"/>
</dbReference>
<dbReference type="Proteomes" id="UP000078532">
    <property type="component" value="Unassembled WGS sequence"/>
</dbReference>
<dbReference type="InterPro" id="IPR007197">
    <property type="entry name" value="rSAM"/>
</dbReference>
<dbReference type="EMBL" id="LYVF01000047">
    <property type="protein sequence ID" value="OAT85774.1"/>
    <property type="molecule type" value="Genomic_DNA"/>
</dbReference>
<dbReference type="InterPro" id="IPR006638">
    <property type="entry name" value="Elp3/MiaA/NifB-like_rSAM"/>
</dbReference>
<reference evidence="7 8" key="1">
    <citation type="submission" date="2016-04" db="EMBL/GenBank/DDBJ databases">
        <authorList>
            <person name="Evans L.H."/>
            <person name="Alamgir A."/>
            <person name="Owens N."/>
            <person name="Weber N.D."/>
            <person name="Virtaneva K."/>
            <person name="Barbian K."/>
            <person name="Babar A."/>
            <person name="Rosenke K."/>
        </authorList>
    </citation>
    <scope>NUCLEOTIDE SEQUENCE [LARGE SCALE GENOMIC DNA]</scope>
    <source>
        <strain evidence="7 8">LMa1</strain>
    </source>
</reference>
<comment type="caution">
    <text evidence="7">The sequence shown here is derived from an EMBL/GenBank/DDBJ whole genome shotgun (WGS) entry which is preliminary data.</text>
</comment>
<sequence>MSEPAGVLSETESLCPVCLKRIPAQRVARGEQVFIEKTCPEHGVCRTVIWRGRPSFQSWTRPKIPATIKVPFTAVSRGCPFDCGLCPAHRQHTCTAVLEVTGRCNLKCTYCFAGAGGGDADPDKETVRGWYQSLLDAGGPYNIQLSGGEPTLRDDLPALVALGRSMGFDFIQLNTNGLRLSREPKFLASLQQAGLASVFLQFDGTEPEIHRHMRGGDFLAEKLEAVRLCGEMGIGVVFVPTVVPGINDHNLGRIIDLAMEYLPVVRGVHFQPVSYFGRYPRPPADRMRITLPEVITKIEQQTNGRIKAEHFRPPGCENALCSFHGNFVLMPDGALMATTGHARDREKGCCGPPERASEGAGKTRSFVSNRWSAPQPVRRQQKCSCTEQKTQPDSMDLFLERAKSHRLCISGMAFQDVWNIDLERLKDCCIHTVAPDGKIIPFCAYNLTGSQGRTIYRGR</sequence>
<dbReference type="SUPFAM" id="SSF102114">
    <property type="entry name" value="Radical SAM enzymes"/>
    <property type="match status" value="1"/>
</dbReference>
<dbReference type="OrthoDB" id="9810775at2"/>
<dbReference type="AlphaFoldDB" id="A0A1B7LHW5"/>
<keyword evidence="3" id="KW-0408">Iron</keyword>
<protein>
    <submittedName>
        <fullName evidence="7">Radical SAM protein</fullName>
    </submittedName>
</protein>
<gene>
    <name evidence="7" type="ORF">A6M21_04575</name>
</gene>
<evidence type="ECO:0000256" key="4">
    <source>
        <dbReference type="ARBA" id="ARBA00023014"/>
    </source>
</evidence>
<dbReference type="Pfam" id="PF04055">
    <property type="entry name" value="Radical_SAM"/>
    <property type="match status" value="1"/>
</dbReference>
<dbReference type="Pfam" id="PF23545">
    <property type="entry name" value="Zn_ribbon_HMPTM"/>
    <property type="match status" value="1"/>
</dbReference>
<dbReference type="Gene3D" id="3.20.20.70">
    <property type="entry name" value="Aldolase class I"/>
    <property type="match status" value="1"/>
</dbReference>
<evidence type="ECO:0000256" key="5">
    <source>
        <dbReference type="SAM" id="MobiDB-lite"/>
    </source>
</evidence>
<keyword evidence="1" id="KW-0949">S-adenosyl-L-methionine</keyword>
<name>A0A1B7LHW5_9FIRM</name>
<dbReference type="RefSeq" id="WP_066666514.1">
    <property type="nucleotide sequence ID" value="NZ_LYVF01000047.1"/>
</dbReference>
<dbReference type="NCBIfam" id="NF045646">
    <property type="entry name" value="rSAM_Se_TrsS"/>
    <property type="match status" value="1"/>
</dbReference>
<feature type="domain" description="Radical SAM core" evidence="6">
    <location>
        <begin position="88"/>
        <end position="305"/>
    </location>
</feature>
<dbReference type="InterPro" id="IPR034474">
    <property type="entry name" value="Methyltransferase_Class_D"/>
</dbReference>
<dbReference type="PANTHER" id="PTHR43306:SF1">
    <property type="entry name" value="7,8-DIHYDRO-6-HYDROXYMETHYLPTERIN DIMETHYLTRANSFERASE"/>
    <property type="match status" value="1"/>
</dbReference>
<accession>A0A1B7LHW5</accession>
<dbReference type="PROSITE" id="PS51918">
    <property type="entry name" value="RADICAL_SAM"/>
    <property type="match status" value="1"/>
</dbReference>
<dbReference type="InterPro" id="IPR056488">
    <property type="entry name" value="Zn_ribbon_HMPTM"/>
</dbReference>
<organism evidence="7 8">
    <name type="scientific">Desulfotomaculum copahuensis</name>
    <dbReference type="NCBI Taxonomy" id="1838280"/>
    <lineage>
        <taxon>Bacteria</taxon>
        <taxon>Bacillati</taxon>
        <taxon>Bacillota</taxon>
        <taxon>Clostridia</taxon>
        <taxon>Eubacteriales</taxon>
        <taxon>Desulfotomaculaceae</taxon>
        <taxon>Desulfotomaculum</taxon>
    </lineage>
</organism>